<dbReference type="GO" id="GO:0006310">
    <property type="term" value="P:DNA recombination"/>
    <property type="evidence" value="ECO:0007669"/>
    <property type="project" value="InterPro"/>
</dbReference>
<organism evidence="1 2">
    <name type="scientific">[Eubacterium] siraeum</name>
    <dbReference type="NCBI Taxonomy" id="39492"/>
    <lineage>
        <taxon>Bacteria</taxon>
        <taxon>Bacillati</taxon>
        <taxon>Bacillota</taxon>
        <taxon>Clostridia</taxon>
        <taxon>Eubacteriales</taxon>
        <taxon>Oscillospiraceae</taxon>
        <taxon>Oscillospiraceae incertae sedis</taxon>
    </lineage>
</organism>
<dbReference type="InterPro" id="IPR008822">
    <property type="entry name" value="Endonuclease_RusA-like"/>
</dbReference>
<dbReference type="InterPro" id="IPR036614">
    <property type="entry name" value="RusA-like_sf"/>
</dbReference>
<evidence type="ECO:0000313" key="2">
    <source>
        <dbReference type="Proteomes" id="UP000095662"/>
    </source>
</evidence>
<name>A0A174ZQZ7_9FIRM</name>
<dbReference type="GO" id="GO:0000287">
    <property type="term" value="F:magnesium ion binding"/>
    <property type="evidence" value="ECO:0007669"/>
    <property type="project" value="InterPro"/>
</dbReference>
<dbReference type="Proteomes" id="UP000095662">
    <property type="component" value="Unassembled WGS sequence"/>
</dbReference>
<dbReference type="STRING" id="39492.ERS852540_01961"/>
<dbReference type="EMBL" id="CZBY01000017">
    <property type="protein sequence ID" value="CUQ89614.1"/>
    <property type="molecule type" value="Genomic_DNA"/>
</dbReference>
<reference evidence="1 2" key="1">
    <citation type="submission" date="2015-09" db="EMBL/GenBank/DDBJ databases">
        <authorList>
            <consortium name="Pathogen Informatics"/>
        </authorList>
    </citation>
    <scope>NUCLEOTIDE SEQUENCE [LARGE SCALE GENOMIC DNA]</scope>
    <source>
        <strain evidence="1 2">2789STDY5834928</strain>
    </source>
</reference>
<sequence length="133" mass="15247">MGNSLSFFMPMIPPTVTAQEHKVTVSHGKPIFYDPPEVRSAKAKLTAYLSQHKPDKPYKKGVRLTTKWLFPKERHKDGEYRITKPDTDNLQKMLKDCMTVCGFWTDDALVASEICEKFWAANPGIYIKVEVLK</sequence>
<accession>A0A174ZQZ7</accession>
<dbReference type="GO" id="GO:0006281">
    <property type="term" value="P:DNA repair"/>
    <property type="evidence" value="ECO:0007669"/>
    <property type="project" value="InterPro"/>
</dbReference>
<dbReference type="Gene3D" id="3.30.1330.70">
    <property type="entry name" value="Holliday junction resolvase RusA"/>
    <property type="match status" value="1"/>
</dbReference>
<dbReference type="AlphaFoldDB" id="A0A174ZQZ7"/>
<protein>
    <submittedName>
        <fullName evidence="1">Holliday junction resolvase</fullName>
    </submittedName>
</protein>
<gene>
    <name evidence="1" type="ORF">ERS852540_01961</name>
</gene>
<dbReference type="SUPFAM" id="SSF103084">
    <property type="entry name" value="Holliday junction resolvase RusA"/>
    <property type="match status" value="1"/>
</dbReference>
<proteinExistence type="predicted"/>
<dbReference type="Pfam" id="PF05866">
    <property type="entry name" value="RusA"/>
    <property type="match status" value="1"/>
</dbReference>
<evidence type="ECO:0000313" key="1">
    <source>
        <dbReference type="EMBL" id="CUQ89614.1"/>
    </source>
</evidence>